<evidence type="ECO:0000259" key="6">
    <source>
        <dbReference type="Pfam" id="PF02826"/>
    </source>
</evidence>
<reference evidence="7" key="1">
    <citation type="journal article" date="2014" name="Genome Announc.">
        <title>Draft Genome Sequences of Three Alkaliphilic Bacillus Strains, Bacillus wakoensis JCM 9140T, Bacillus akibai JCM 9157T, and Bacillus hemicellulosilyticus JCM 9152T.</title>
        <authorList>
            <person name="Yuki M."/>
            <person name="Oshima K."/>
            <person name="Suda W."/>
            <person name="Oshida Y."/>
            <person name="Kitamura K."/>
            <person name="Iida T."/>
            <person name="Hattori M."/>
            <person name="Ohkuma M."/>
        </authorList>
    </citation>
    <scope>NUCLEOTIDE SEQUENCE [LARGE SCALE GENOMIC DNA]</scope>
    <source>
        <strain evidence="7">JCM 9140</strain>
    </source>
</reference>
<name>W4Q7E1_9BACI</name>
<evidence type="ECO:0000256" key="2">
    <source>
        <dbReference type="ARBA" id="ARBA00023002"/>
    </source>
</evidence>
<dbReference type="Proteomes" id="UP000018890">
    <property type="component" value="Unassembled WGS sequence"/>
</dbReference>
<dbReference type="Gene3D" id="3.40.50.720">
    <property type="entry name" value="NAD(P)-binding Rossmann-like Domain"/>
    <property type="match status" value="2"/>
</dbReference>
<dbReference type="InterPro" id="IPR029753">
    <property type="entry name" value="D-isomer_DH_CS"/>
</dbReference>
<dbReference type="PANTHER" id="PTHR43761:SF1">
    <property type="entry name" value="D-ISOMER SPECIFIC 2-HYDROXYACID DEHYDROGENASE CATALYTIC DOMAIN-CONTAINING PROTEIN-RELATED"/>
    <property type="match status" value="1"/>
</dbReference>
<proteinExistence type="inferred from homology"/>
<dbReference type="RefSeq" id="WP_034748324.1">
    <property type="nucleotide sequence ID" value="NZ_BAUT01000045.1"/>
</dbReference>
<comment type="similarity">
    <text evidence="1 4">Belongs to the D-isomer specific 2-hydroxyacid dehydrogenase family.</text>
</comment>
<dbReference type="FunFam" id="3.40.50.720:FF:000203">
    <property type="entry name" value="D-3-phosphoglycerate dehydrogenase (SerA)"/>
    <property type="match status" value="1"/>
</dbReference>
<organism evidence="7 8">
    <name type="scientific">Halalkalibacter wakoensis JCM 9140</name>
    <dbReference type="NCBI Taxonomy" id="1236970"/>
    <lineage>
        <taxon>Bacteria</taxon>
        <taxon>Bacillati</taxon>
        <taxon>Bacillota</taxon>
        <taxon>Bacilli</taxon>
        <taxon>Bacillales</taxon>
        <taxon>Bacillaceae</taxon>
        <taxon>Halalkalibacter</taxon>
    </lineage>
</organism>
<evidence type="ECO:0000256" key="1">
    <source>
        <dbReference type="ARBA" id="ARBA00005854"/>
    </source>
</evidence>
<dbReference type="InterPro" id="IPR029752">
    <property type="entry name" value="D-isomer_DH_CS1"/>
</dbReference>
<evidence type="ECO:0000259" key="5">
    <source>
        <dbReference type="Pfam" id="PF00389"/>
    </source>
</evidence>
<dbReference type="PROSITE" id="PS00671">
    <property type="entry name" value="D_2_HYDROXYACID_DH_3"/>
    <property type="match status" value="1"/>
</dbReference>
<dbReference type="PROSITE" id="PS00670">
    <property type="entry name" value="D_2_HYDROXYACID_DH_2"/>
    <property type="match status" value="1"/>
</dbReference>
<feature type="domain" description="D-isomer specific 2-hydroxyacid dehydrogenase catalytic" evidence="5">
    <location>
        <begin position="22"/>
        <end position="324"/>
    </location>
</feature>
<dbReference type="CDD" id="cd12162">
    <property type="entry name" value="2-Hacid_dh_4"/>
    <property type="match status" value="1"/>
</dbReference>
<dbReference type="Pfam" id="PF02826">
    <property type="entry name" value="2-Hacid_dh_C"/>
    <property type="match status" value="1"/>
</dbReference>
<dbReference type="PANTHER" id="PTHR43761">
    <property type="entry name" value="D-ISOMER SPECIFIC 2-HYDROXYACID DEHYDROGENASE FAMILY PROTEIN (AFU_ORTHOLOGUE AFUA_1G13630)"/>
    <property type="match status" value="1"/>
</dbReference>
<dbReference type="STRING" id="1236970.JCM9140_3431"/>
<dbReference type="SUPFAM" id="SSF52283">
    <property type="entry name" value="Formate/glycerate dehydrogenase catalytic domain-like"/>
    <property type="match status" value="1"/>
</dbReference>
<protein>
    <submittedName>
        <fullName evidence="7">D-3-phosphoglycerate dehydrogenase</fullName>
    </submittedName>
</protein>
<dbReference type="EMBL" id="BAUT01000045">
    <property type="protein sequence ID" value="GAE27299.1"/>
    <property type="molecule type" value="Genomic_DNA"/>
</dbReference>
<keyword evidence="8" id="KW-1185">Reference proteome</keyword>
<keyword evidence="2 4" id="KW-0560">Oxidoreductase</keyword>
<evidence type="ECO:0000313" key="8">
    <source>
        <dbReference type="Proteomes" id="UP000018890"/>
    </source>
</evidence>
<dbReference type="InterPro" id="IPR006140">
    <property type="entry name" value="D-isomer_DH_NAD-bd"/>
</dbReference>
<evidence type="ECO:0000256" key="3">
    <source>
        <dbReference type="ARBA" id="ARBA00023027"/>
    </source>
</evidence>
<evidence type="ECO:0000313" key="7">
    <source>
        <dbReference type="EMBL" id="GAE27299.1"/>
    </source>
</evidence>
<dbReference type="OrthoDB" id="9805416at2"/>
<dbReference type="InterPro" id="IPR006139">
    <property type="entry name" value="D-isomer_2_OHA_DH_cat_dom"/>
</dbReference>
<dbReference type="SUPFAM" id="SSF51735">
    <property type="entry name" value="NAD(P)-binding Rossmann-fold domains"/>
    <property type="match status" value="1"/>
</dbReference>
<comment type="caution">
    <text evidence="7">The sequence shown here is derived from an EMBL/GenBank/DDBJ whole genome shotgun (WGS) entry which is preliminary data.</text>
</comment>
<dbReference type="AlphaFoldDB" id="W4Q7E1"/>
<dbReference type="InterPro" id="IPR036291">
    <property type="entry name" value="NAD(P)-bd_dom_sf"/>
</dbReference>
<feature type="domain" description="D-isomer specific 2-hydroxyacid dehydrogenase NAD-binding" evidence="6">
    <location>
        <begin position="113"/>
        <end position="293"/>
    </location>
</feature>
<dbReference type="GO" id="GO:0051287">
    <property type="term" value="F:NAD binding"/>
    <property type="evidence" value="ECO:0007669"/>
    <property type="project" value="InterPro"/>
</dbReference>
<gene>
    <name evidence="7" type="ORF">JCM9140_3431</name>
</gene>
<dbReference type="PROSITE" id="PS00065">
    <property type="entry name" value="D_2_HYDROXYACID_DH_1"/>
    <property type="match status" value="1"/>
</dbReference>
<keyword evidence="3" id="KW-0520">NAD</keyword>
<dbReference type="InterPro" id="IPR050418">
    <property type="entry name" value="D-iso_2-hydroxyacid_DH_PdxB"/>
</dbReference>
<dbReference type="GO" id="GO:0016616">
    <property type="term" value="F:oxidoreductase activity, acting on the CH-OH group of donors, NAD or NADP as acceptor"/>
    <property type="evidence" value="ECO:0007669"/>
    <property type="project" value="InterPro"/>
</dbReference>
<dbReference type="Pfam" id="PF00389">
    <property type="entry name" value="2-Hacid_dh"/>
    <property type="match status" value="1"/>
</dbReference>
<accession>W4Q7E1</accession>
<sequence length="335" mass="36962">MLKAVVLDGYTLNPGDLDWSPLESLVDVTIYDRTTYSRDEVALVIERAKDADIILTNKTPIPKKAIESLPKLKYIGMLSTGFDAVDIKAAKERNIPVANIPSYGTDAVSQFAIGLLLELCHHIGSHNDSVKRGEWTNNADWCFWNYPLIELSGKTMGIIGYGRIGQATGRIAQALGLKILAYNRTANKDLEGEKMKFVELNELYEKSDVIALHCPLTEDNKGFINKESISKMKDGVIIINNSRGPLINEQDLADALNNNKVGGAALDVVTTEPIREDNPLLTAKNCIITPHISWATKEARQRLFNTSVENLESILNGTPINIVNGVTRVSIENVF</sequence>
<evidence type="ECO:0000256" key="4">
    <source>
        <dbReference type="RuleBase" id="RU003719"/>
    </source>
</evidence>